<dbReference type="Gene3D" id="3.40.630.30">
    <property type="match status" value="1"/>
</dbReference>
<keyword evidence="2" id="KW-0012">Acyltransferase</keyword>
<dbReference type="InterPro" id="IPR051635">
    <property type="entry name" value="SNAT-like"/>
</dbReference>
<reference evidence="3" key="2">
    <citation type="submission" date="2020-11" db="EMBL/GenBank/DDBJ databases">
        <authorList>
            <person name="McCartney M.A."/>
            <person name="Auch B."/>
            <person name="Kono T."/>
            <person name="Mallez S."/>
            <person name="Becker A."/>
            <person name="Gohl D.M."/>
            <person name="Silverstein K.A.T."/>
            <person name="Koren S."/>
            <person name="Bechman K.B."/>
            <person name="Herman A."/>
            <person name="Abrahante J.E."/>
            <person name="Garbe J."/>
        </authorList>
    </citation>
    <scope>NUCLEOTIDE SEQUENCE</scope>
    <source>
        <strain evidence="3">Duluth1</strain>
        <tissue evidence="3">Whole animal</tissue>
    </source>
</reference>
<comment type="caution">
    <text evidence="3">The sequence shown here is derived from an EMBL/GenBank/DDBJ whole genome shotgun (WGS) entry which is preliminary data.</text>
</comment>
<evidence type="ECO:0000256" key="2">
    <source>
        <dbReference type="ARBA" id="ARBA00023315"/>
    </source>
</evidence>
<dbReference type="PANTHER" id="PTHR10908:SF0">
    <property type="entry name" value="SEROTONIN N-ACETYLTRANSFERASE"/>
    <property type="match status" value="1"/>
</dbReference>
<proteinExistence type="predicted"/>
<dbReference type="GO" id="GO:0005737">
    <property type="term" value="C:cytoplasm"/>
    <property type="evidence" value="ECO:0007669"/>
    <property type="project" value="TreeGrafter"/>
</dbReference>
<evidence type="ECO:0000256" key="1">
    <source>
        <dbReference type="ARBA" id="ARBA00022679"/>
    </source>
</evidence>
<name>A0A9D4M145_DREPO</name>
<accession>A0A9D4M145</accession>
<dbReference type="EMBL" id="JAIWYP010000002">
    <property type="protein sequence ID" value="KAH3867429.1"/>
    <property type="molecule type" value="Genomic_DNA"/>
</dbReference>
<evidence type="ECO:0000313" key="3">
    <source>
        <dbReference type="EMBL" id="KAH3867429.1"/>
    </source>
</evidence>
<dbReference type="Proteomes" id="UP000828390">
    <property type="component" value="Unassembled WGS sequence"/>
</dbReference>
<organism evidence="3 4">
    <name type="scientific">Dreissena polymorpha</name>
    <name type="common">Zebra mussel</name>
    <name type="synonym">Mytilus polymorpha</name>
    <dbReference type="NCBI Taxonomy" id="45954"/>
    <lineage>
        <taxon>Eukaryota</taxon>
        <taxon>Metazoa</taxon>
        <taxon>Spiralia</taxon>
        <taxon>Lophotrochozoa</taxon>
        <taxon>Mollusca</taxon>
        <taxon>Bivalvia</taxon>
        <taxon>Autobranchia</taxon>
        <taxon>Heteroconchia</taxon>
        <taxon>Euheterodonta</taxon>
        <taxon>Imparidentia</taxon>
        <taxon>Neoheterodontei</taxon>
        <taxon>Myida</taxon>
        <taxon>Dreissenoidea</taxon>
        <taxon>Dreissenidae</taxon>
        <taxon>Dreissena</taxon>
    </lineage>
</organism>
<sequence>MLGIALLMLRSFVERVRREQRDVARVLFICKSNLIPLYTRARFVLNGRSDVVHGKDPWYKFQIDISNGLQL</sequence>
<dbReference type="PANTHER" id="PTHR10908">
    <property type="entry name" value="SEROTONIN N-ACETYLTRANSFERASE"/>
    <property type="match status" value="1"/>
</dbReference>
<dbReference type="GO" id="GO:0004059">
    <property type="term" value="F:aralkylamine N-acetyltransferase activity"/>
    <property type="evidence" value="ECO:0007669"/>
    <property type="project" value="TreeGrafter"/>
</dbReference>
<keyword evidence="4" id="KW-1185">Reference proteome</keyword>
<evidence type="ECO:0000313" key="4">
    <source>
        <dbReference type="Proteomes" id="UP000828390"/>
    </source>
</evidence>
<keyword evidence="1" id="KW-0808">Transferase</keyword>
<gene>
    <name evidence="3" type="ORF">DPMN_030556</name>
</gene>
<reference evidence="3" key="1">
    <citation type="journal article" date="2019" name="bioRxiv">
        <title>The Genome of the Zebra Mussel, Dreissena polymorpha: A Resource for Invasive Species Research.</title>
        <authorList>
            <person name="McCartney M.A."/>
            <person name="Auch B."/>
            <person name="Kono T."/>
            <person name="Mallez S."/>
            <person name="Zhang Y."/>
            <person name="Obille A."/>
            <person name="Becker A."/>
            <person name="Abrahante J.E."/>
            <person name="Garbe J."/>
            <person name="Badalamenti J.P."/>
            <person name="Herman A."/>
            <person name="Mangelson H."/>
            <person name="Liachko I."/>
            <person name="Sullivan S."/>
            <person name="Sone E.D."/>
            <person name="Koren S."/>
            <person name="Silverstein K.A.T."/>
            <person name="Beckman K.B."/>
            <person name="Gohl D.M."/>
        </authorList>
    </citation>
    <scope>NUCLEOTIDE SEQUENCE</scope>
    <source>
        <strain evidence="3">Duluth1</strain>
        <tissue evidence="3">Whole animal</tissue>
    </source>
</reference>
<dbReference type="AlphaFoldDB" id="A0A9D4M145"/>
<protein>
    <submittedName>
        <fullName evidence="3">Uncharacterized protein</fullName>
    </submittedName>
</protein>